<accession>A0AAE0PAT7</accession>
<dbReference type="EMBL" id="JAUTDP010000009">
    <property type="protein sequence ID" value="KAK3396438.1"/>
    <property type="molecule type" value="Genomic_DNA"/>
</dbReference>
<feature type="compositionally biased region" description="Basic and acidic residues" evidence="1">
    <location>
        <begin position="31"/>
        <end position="41"/>
    </location>
</feature>
<comment type="caution">
    <text evidence="2">The sequence shown here is derived from an EMBL/GenBank/DDBJ whole genome shotgun (WGS) entry which is preliminary data.</text>
</comment>
<reference evidence="2" key="1">
    <citation type="journal article" date="2023" name="Mol. Phylogenet. Evol.">
        <title>Genome-scale phylogeny and comparative genomics of the fungal order Sordariales.</title>
        <authorList>
            <person name="Hensen N."/>
            <person name="Bonometti L."/>
            <person name="Westerberg I."/>
            <person name="Brannstrom I.O."/>
            <person name="Guillou S."/>
            <person name="Cros-Aarteil S."/>
            <person name="Calhoun S."/>
            <person name="Haridas S."/>
            <person name="Kuo A."/>
            <person name="Mondo S."/>
            <person name="Pangilinan J."/>
            <person name="Riley R."/>
            <person name="LaButti K."/>
            <person name="Andreopoulos B."/>
            <person name="Lipzen A."/>
            <person name="Chen C."/>
            <person name="Yan M."/>
            <person name="Daum C."/>
            <person name="Ng V."/>
            <person name="Clum A."/>
            <person name="Steindorff A."/>
            <person name="Ohm R.A."/>
            <person name="Martin F."/>
            <person name="Silar P."/>
            <person name="Natvig D.O."/>
            <person name="Lalanne C."/>
            <person name="Gautier V."/>
            <person name="Ament-Velasquez S.L."/>
            <person name="Kruys A."/>
            <person name="Hutchinson M.I."/>
            <person name="Powell A.J."/>
            <person name="Barry K."/>
            <person name="Miller A.N."/>
            <person name="Grigoriev I.V."/>
            <person name="Debuchy R."/>
            <person name="Gladieux P."/>
            <person name="Hiltunen Thoren M."/>
            <person name="Johannesson H."/>
        </authorList>
    </citation>
    <scope>NUCLEOTIDE SEQUENCE</scope>
    <source>
        <strain evidence="2">FGSC 1904</strain>
    </source>
</reference>
<gene>
    <name evidence="2" type="ORF">B0T20DRAFT_270954</name>
</gene>
<dbReference type="Proteomes" id="UP001281003">
    <property type="component" value="Unassembled WGS sequence"/>
</dbReference>
<evidence type="ECO:0000313" key="2">
    <source>
        <dbReference type="EMBL" id="KAK3396438.1"/>
    </source>
</evidence>
<name>A0AAE0PAT7_SORBR</name>
<sequence length="373" mass="41511">MDSANGQSGQGSRVGYGTRMHTAHPCPCNRKTMEATSRDTPKTPPPARNSSEESEVTRFPSLHGQREPSRIYRNPSKHRRRWQDAARSLPPVAAVQRVASSGHRYFVGQRVVLLGLCSLLYPRRHWSLHQKALAPCSRFPDHAVSYHTSMIHTHLLPMPSHLTRWPLALDEVVWYSVCLVRDCQRRSSLANCQQMGNFSVAFTNRPCLCIMWAKACRTGAAEVKCTHRARYAYSAVPSRPPLPNGRNATVHLTGTLLGLLLTTRTSVCTFFFVQNKRKIRRCPSINFPQSLLVHSFCSGPHLSPWPTCLFLDLDSDPSSWIPTVASIFRNFPLTSPGSGVSSQSKTIWRTLAISSGQTPSPFLFATSVTTSSG</sequence>
<evidence type="ECO:0000313" key="3">
    <source>
        <dbReference type="Proteomes" id="UP001281003"/>
    </source>
</evidence>
<evidence type="ECO:0000256" key="1">
    <source>
        <dbReference type="SAM" id="MobiDB-lite"/>
    </source>
</evidence>
<keyword evidence="3" id="KW-1185">Reference proteome</keyword>
<dbReference type="AlphaFoldDB" id="A0AAE0PAT7"/>
<protein>
    <submittedName>
        <fullName evidence="2">Uncharacterized protein</fullName>
    </submittedName>
</protein>
<feature type="region of interest" description="Disordered" evidence="1">
    <location>
        <begin position="1"/>
        <end position="81"/>
    </location>
</feature>
<reference evidence="2" key="2">
    <citation type="submission" date="2023-07" db="EMBL/GenBank/DDBJ databases">
        <authorList>
            <consortium name="Lawrence Berkeley National Laboratory"/>
            <person name="Haridas S."/>
            <person name="Hensen N."/>
            <person name="Bonometti L."/>
            <person name="Westerberg I."/>
            <person name="Brannstrom I.O."/>
            <person name="Guillou S."/>
            <person name="Cros-Aarteil S."/>
            <person name="Calhoun S."/>
            <person name="Kuo A."/>
            <person name="Mondo S."/>
            <person name="Pangilinan J."/>
            <person name="Riley R."/>
            <person name="LaButti K."/>
            <person name="Andreopoulos B."/>
            <person name="Lipzen A."/>
            <person name="Chen C."/>
            <person name="Yanf M."/>
            <person name="Daum C."/>
            <person name="Ng V."/>
            <person name="Clum A."/>
            <person name="Steindorff A."/>
            <person name="Ohm R."/>
            <person name="Martin F."/>
            <person name="Silar P."/>
            <person name="Natvig D."/>
            <person name="Lalanne C."/>
            <person name="Gautier V."/>
            <person name="Ament-velasquez S.L."/>
            <person name="Kruys A."/>
            <person name="Hutchinson M.I."/>
            <person name="Powell A.J."/>
            <person name="Barry K."/>
            <person name="Miller A.N."/>
            <person name="Grigoriev I.V."/>
            <person name="Debuchy R."/>
            <person name="Gladieux P."/>
            <person name="Thoren M.H."/>
            <person name="Johannesson H."/>
        </authorList>
    </citation>
    <scope>NUCLEOTIDE SEQUENCE</scope>
    <source>
        <strain evidence="2">FGSC 1904</strain>
    </source>
</reference>
<organism evidence="2 3">
    <name type="scientific">Sordaria brevicollis</name>
    <dbReference type="NCBI Taxonomy" id="83679"/>
    <lineage>
        <taxon>Eukaryota</taxon>
        <taxon>Fungi</taxon>
        <taxon>Dikarya</taxon>
        <taxon>Ascomycota</taxon>
        <taxon>Pezizomycotina</taxon>
        <taxon>Sordariomycetes</taxon>
        <taxon>Sordariomycetidae</taxon>
        <taxon>Sordariales</taxon>
        <taxon>Sordariaceae</taxon>
        <taxon>Sordaria</taxon>
    </lineage>
</organism>
<proteinExistence type="predicted"/>